<gene>
    <name evidence="2" type="ORF">EV665_103165</name>
</gene>
<dbReference type="EMBL" id="SLVX01000003">
    <property type="protein sequence ID" value="TCN46992.1"/>
    <property type="molecule type" value="Genomic_DNA"/>
</dbReference>
<protein>
    <recommendedName>
        <fullName evidence="4">Lipoprotein</fullName>
    </recommendedName>
</protein>
<dbReference type="PROSITE" id="PS51257">
    <property type="entry name" value="PROKAR_LIPOPROTEIN"/>
    <property type="match status" value="1"/>
</dbReference>
<comment type="caution">
    <text evidence="2">The sequence shown here is derived from an EMBL/GenBank/DDBJ whole genome shotgun (WGS) entry which is preliminary data.</text>
</comment>
<sequence length="44" mass="4433">MRPITGFVVAALAVLSLAGCSTTASNNTTYARPPASSGLQIPLN</sequence>
<dbReference type="RefSeq" id="WP_256388472.1">
    <property type="nucleotide sequence ID" value="NZ_BAABEI010000012.1"/>
</dbReference>
<feature type="signal peptide" evidence="1">
    <location>
        <begin position="1"/>
        <end position="26"/>
    </location>
</feature>
<feature type="chain" id="PRO_5020361334" description="Lipoprotein" evidence="1">
    <location>
        <begin position="27"/>
        <end position="44"/>
    </location>
</feature>
<organism evidence="2 3">
    <name type="scientific">Shinella granuli</name>
    <dbReference type="NCBI Taxonomy" id="323621"/>
    <lineage>
        <taxon>Bacteria</taxon>
        <taxon>Pseudomonadati</taxon>
        <taxon>Pseudomonadota</taxon>
        <taxon>Alphaproteobacteria</taxon>
        <taxon>Hyphomicrobiales</taxon>
        <taxon>Rhizobiaceae</taxon>
        <taxon>Shinella</taxon>
    </lineage>
</organism>
<evidence type="ECO:0000313" key="2">
    <source>
        <dbReference type="EMBL" id="TCN46992.1"/>
    </source>
</evidence>
<accession>A0A4R2D2I6</accession>
<evidence type="ECO:0000313" key="3">
    <source>
        <dbReference type="Proteomes" id="UP000295351"/>
    </source>
</evidence>
<reference evidence="2 3" key="1">
    <citation type="submission" date="2019-03" db="EMBL/GenBank/DDBJ databases">
        <title>Genomic Encyclopedia of Type Strains, Phase IV (KMG-IV): sequencing the most valuable type-strain genomes for metagenomic binning, comparative biology and taxonomic classification.</title>
        <authorList>
            <person name="Goeker M."/>
        </authorList>
    </citation>
    <scope>NUCLEOTIDE SEQUENCE [LARGE SCALE GENOMIC DNA]</scope>
    <source>
        <strain evidence="2 3">DSM 18401</strain>
    </source>
</reference>
<dbReference type="Proteomes" id="UP000295351">
    <property type="component" value="Unassembled WGS sequence"/>
</dbReference>
<proteinExistence type="predicted"/>
<evidence type="ECO:0008006" key="4">
    <source>
        <dbReference type="Google" id="ProtNLM"/>
    </source>
</evidence>
<keyword evidence="3" id="KW-1185">Reference proteome</keyword>
<dbReference type="AlphaFoldDB" id="A0A4R2D2I6"/>
<name>A0A4R2D2I6_SHIGR</name>
<evidence type="ECO:0000256" key="1">
    <source>
        <dbReference type="SAM" id="SignalP"/>
    </source>
</evidence>
<keyword evidence="1" id="KW-0732">Signal</keyword>